<name>A0AC61PHP0_9FIRM</name>
<comment type="caution">
    <text evidence="1">The sequence shown here is derived from an EMBL/GenBank/DDBJ whole genome shotgun (WGS) entry which is preliminary data.</text>
</comment>
<evidence type="ECO:0000313" key="2">
    <source>
        <dbReference type="Proteomes" id="UP000192328"/>
    </source>
</evidence>
<organism evidence="1 2">
    <name type="scientific">Aristaeella lactis</name>
    <dbReference type="NCBI Taxonomy" id="3046383"/>
    <lineage>
        <taxon>Bacteria</taxon>
        <taxon>Bacillati</taxon>
        <taxon>Bacillota</taxon>
        <taxon>Clostridia</taxon>
        <taxon>Eubacteriales</taxon>
        <taxon>Aristaeellaceae</taxon>
        <taxon>Aristaeella</taxon>
    </lineage>
</organism>
<reference evidence="1" key="1">
    <citation type="submission" date="2017-04" db="EMBL/GenBank/DDBJ databases">
        <authorList>
            <person name="Varghese N."/>
            <person name="Submissions S."/>
        </authorList>
    </citation>
    <scope>NUCLEOTIDE SEQUENCE</scope>
    <source>
        <strain evidence="1">WTE2008</strain>
    </source>
</reference>
<gene>
    <name evidence="1" type="ORF">SAMN06297397_0257</name>
</gene>
<accession>A0AC61PHP0</accession>
<proteinExistence type="predicted"/>
<dbReference type="Proteomes" id="UP000192328">
    <property type="component" value="Unassembled WGS sequence"/>
</dbReference>
<sequence>MMRAEEYIQDPCRASALPFWKTEQVRVPESISVLREDKFIAEKPDGTDESYFRLVCFPQNTERPELPAAFETAECGTEEYAEHINSCYREEGVTPEEMAARKELPVYDPALWIAVRDRETGQIAATGIAELDARIGEGILEWIQVSPEYKRKGLGKYIVKELLYRMKDKAKFVTVSGKVNNPDNPYALYCACGFGNPVTWHVVRKD</sequence>
<dbReference type="EMBL" id="FWXZ01000001">
    <property type="protein sequence ID" value="SMC36122.1"/>
    <property type="molecule type" value="Genomic_DNA"/>
</dbReference>
<protein>
    <submittedName>
        <fullName evidence="1">Acetyltransferase (GNAT) domain-containing protein</fullName>
    </submittedName>
</protein>
<evidence type="ECO:0000313" key="1">
    <source>
        <dbReference type="EMBL" id="SMC36122.1"/>
    </source>
</evidence>
<keyword evidence="2" id="KW-1185">Reference proteome</keyword>